<dbReference type="InterPro" id="IPR006076">
    <property type="entry name" value="FAD-dep_OxRdtase"/>
</dbReference>
<evidence type="ECO:0000256" key="2">
    <source>
        <dbReference type="ARBA" id="ARBA00022977"/>
    </source>
</evidence>
<dbReference type="EC" id="1.4.3.19" evidence="5"/>
<evidence type="ECO:0000256" key="1">
    <source>
        <dbReference type="ARBA" id="ARBA00004948"/>
    </source>
</evidence>
<dbReference type="PANTHER" id="PTHR13847:SF289">
    <property type="entry name" value="GLYCINE OXIDASE"/>
    <property type="match status" value="1"/>
</dbReference>
<dbReference type="PANTHER" id="PTHR13847">
    <property type="entry name" value="SARCOSINE DEHYDROGENASE-RELATED"/>
    <property type="match status" value="1"/>
</dbReference>
<accession>A0A8J2YD96</accession>
<keyword evidence="3" id="KW-0560">Oxidoreductase</keyword>
<comment type="pathway">
    <text evidence="1">Cofactor biosynthesis; thiamine diphosphate biosynthesis.</text>
</comment>
<dbReference type="EMBL" id="BMIR01000003">
    <property type="protein sequence ID" value="GGE33252.1"/>
    <property type="molecule type" value="Genomic_DNA"/>
</dbReference>
<dbReference type="Gene3D" id="3.30.9.10">
    <property type="entry name" value="D-Amino Acid Oxidase, subunit A, domain 2"/>
    <property type="match status" value="1"/>
</dbReference>
<dbReference type="GO" id="GO:0043799">
    <property type="term" value="F:glycine oxidase activity"/>
    <property type="evidence" value="ECO:0007669"/>
    <property type="project" value="UniProtKB-EC"/>
</dbReference>
<evidence type="ECO:0000256" key="5">
    <source>
        <dbReference type="ARBA" id="ARBA00050018"/>
    </source>
</evidence>
<dbReference type="RefSeq" id="WP_188690012.1">
    <property type="nucleotide sequence ID" value="NZ_BMIR01000003.1"/>
</dbReference>
<dbReference type="Proteomes" id="UP000628775">
    <property type="component" value="Unassembled WGS sequence"/>
</dbReference>
<comment type="caution">
    <text evidence="7">The sequence shown here is derived from an EMBL/GenBank/DDBJ whole genome shotgun (WGS) entry which is preliminary data.</text>
</comment>
<keyword evidence="2" id="KW-0784">Thiamine biosynthesis</keyword>
<name>A0A8J2YD96_9BACL</name>
<dbReference type="SUPFAM" id="SSF54373">
    <property type="entry name" value="FAD-linked reductases, C-terminal domain"/>
    <property type="match status" value="1"/>
</dbReference>
<dbReference type="SUPFAM" id="SSF51905">
    <property type="entry name" value="FAD/NAD(P)-binding domain"/>
    <property type="match status" value="1"/>
</dbReference>
<dbReference type="NCBIfam" id="TIGR02352">
    <property type="entry name" value="thiamin_ThiO"/>
    <property type="match status" value="1"/>
</dbReference>
<reference evidence="7" key="1">
    <citation type="journal article" date="2014" name="Int. J. Syst. Evol. Microbiol.">
        <title>Complete genome sequence of Corynebacterium casei LMG S-19264T (=DSM 44701T), isolated from a smear-ripened cheese.</title>
        <authorList>
            <consortium name="US DOE Joint Genome Institute (JGI-PGF)"/>
            <person name="Walter F."/>
            <person name="Albersmeier A."/>
            <person name="Kalinowski J."/>
            <person name="Ruckert C."/>
        </authorList>
    </citation>
    <scope>NUCLEOTIDE SEQUENCE</scope>
    <source>
        <strain evidence="7">CGMCC 1.15371</strain>
    </source>
</reference>
<evidence type="ECO:0000313" key="7">
    <source>
        <dbReference type="EMBL" id="GGE33252.1"/>
    </source>
</evidence>
<dbReference type="GO" id="GO:0005737">
    <property type="term" value="C:cytoplasm"/>
    <property type="evidence" value="ECO:0007669"/>
    <property type="project" value="TreeGrafter"/>
</dbReference>
<dbReference type="GO" id="GO:0050660">
    <property type="term" value="F:flavin adenine dinucleotide binding"/>
    <property type="evidence" value="ECO:0007669"/>
    <property type="project" value="InterPro"/>
</dbReference>
<dbReference type="AlphaFoldDB" id="A0A8J2YD96"/>
<keyword evidence="8" id="KW-1185">Reference proteome</keyword>
<dbReference type="UniPathway" id="UPA00060"/>
<dbReference type="Pfam" id="PF01266">
    <property type="entry name" value="DAO"/>
    <property type="match status" value="1"/>
</dbReference>
<comment type="catalytic activity">
    <reaction evidence="4">
        <text>glycine + O2 + H2O = glyoxylate + H2O2 + NH4(+)</text>
        <dbReference type="Rhea" id="RHEA:11532"/>
        <dbReference type="ChEBI" id="CHEBI:15377"/>
        <dbReference type="ChEBI" id="CHEBI:15379"/>
        <dbReference type="ChEBI" id="CHEBI:16240"/>
        <dbReference type="ChEBI" id="CHEBI:28938"/>
        <dbReference type="ChEBI" id="CHEBI:36655"/>
        <dbReference type="ChEBI" id="CHEBI:57305"/>
        <dbReference type="EC" id="1.4.3.19"/>
    </reaction>
</comment>
<proteinExistence type="predicted"/>
<sequence length="377" mass="41716">MQPKRFDAIVIGGGVIGCSIAFHLSKLNKKVLLLERNQIGCEASSAAAGMLGVQAELEAGDPLFESARLSREMFPSIASELRELTHIDIELIHNGQLKLAEDEGQVEALKALAEWQRSIGEDAVWLDRDALLRLEPCLSEHIYGALYFPKEGHVYAPRLTQGFAKAAALLGTKIREYCHVQNLLISNEEVQGVHTNTGDYYSDAVIVATGAWSNQWLPEKLQQGLYPVKGEAFSLTTHYPLIKRTIFTKGCYIVPKRGGELYVGATMKAHTFEKSVSLEGLSTLMNKVQALLPVINTATMQHFWSGIRPMTQDGLPYLGEHPKAKRLFVATGHYRNGILLSPITGKLMAELVTGQTRSADLTAFRLDRHFETEEVLT</sequence>
<dbReference type="PROSITE" id="PS51257">
    <property type="entry name" value="PROKAR_LIPOPROTEIN"/>
    <property type="match status" value="1"/>
</dbReference>
<evidence type="ECO:0000256" key="3">
    <source>
        <dbReference type="ARBA" id="ARBA00023002"/>
    </source>
</evidence>
<feature type="domain" description="FAD dependent oxidoreductase" evidence="6">
    <location>
        <begin position="7"/>
        <end position="351"/>
    </location>
</feature>
<reference evidence="7" key="2">
    <citation type="submission" date="2020-09" db="EMBL/GenBank/DDBJ databases">
        <authorList>
            <person name="Sun Q."/>
            <person name="Zhou Y."/>
        </authorList>
    </citation>
    <scope>NUCLEOTIDE SEQUENCE</scope>
    <source>
        <strain evidence="7">CGMCC 1.15371</strain>
    </source>
</reference>
<dbReference type="Gene3D" id="3.50.50.60">
    <property type="entry name" value="FAD/NAD(P)-binding domain"/>
    <property type="match status" value="1"/>
</dbReference>
<organism evidence="7 8">
    <name type="scientific">Pullulanibacillus camelliae</name>
    <dbReference type="NCBI Taxonomy" id="1707096"/>
    <lineage>
        <taxon>Bacteria</taxon>
        <taxon>Bacillati</taxon>
        <taxon>Bacillota</taxon>
        <taxon>Bacilli</taxon>
        <taxon>Bacillales</taxon>
        <taxon>Sporolactobacillaceae</taxon>
        <taxon>Pullulanibacillus</taxon>
    </lineage>
</organism>
<gene>
    <name evidence="7" type="primary">goxB</name>
    <name evidence="7" type="ORF">GCM10011391_09880</name>
</gene>
<dbReference type="GO" id="GO:0009229">
    <property type="term" value="P:thiamine diphosphate biosynthetic process"/>
    <property type="evidence" value="ECO:0007669"/>
    <property type="project" value="UniProtKB-UniPathway"/>
</dbReference>
<protein>
    <recommendedName>
        <fullName evidence="5">glycine oxidase</fullName>
        <ecNumber evidence="5">1.4.3.19</ecNumber>
    </recommendedName>
</protein>
<evidence type="ECO:0000256" key="4">
    <source>
        <dbReference type="ARBA" id="ARBA00049872"/>
    </source>
</evidence>
<evidence type="ECO:0000313" key="8">
    <source>
        <dbReference type="Proteomes" id="UP000628775"/>
    </source>
</evidence>
<dbReference type="InterPro" id="IPR012727">
    <property type="entry name" value="Gly_oxidase_ThiO"/>
</dbReference>
<evidence type="ECO:0000259" key="6">
    <source>
        <dbReference type="Pfam" id="PF01266"/>
    </source>
</evidence>
<dbReference type="InterPro" id="IPR036188">
    <property type="entry name" value="FAD/NAD-bd_sf"/>
</dbReference>
<dbReference type="GO" id="GO:0009228">
    <property type="term" value="P:thiamine biosynthetic process"/>
    <property type="evidence" value="ECO:0007669"/>
    <property type="project" value="UniProtKB-KW"/>
</dbReference>